<dbReference type="Pfam" id="PF18155">
    <property type="entry name" value="pPIWI_RE_Z"/>
    <property type="match status" value="1"/>
</dbReference>
<reference evidence="3 4" key="1">
    <citation type="submission" date="2019-04" db="EMBL/GenBank/DDBJ databases">
        <title>Herbidospora sp. NEAU-GS14.nov., a novel actinomycete isolated from soil.</title>
        <authorList>
            <person name="Han L."/>
        </authorList>
    </citation>
    <scope>NUCLEOTIDE SEQUENCE [LARGE SCALE GENOMIC DNA]</scope>
    <source>
        <strain evidence="3 4">NEAU-GS14</strain>
    </source>
</reference>
<dbReference type="EMBL" id="SZQA01000028">
    <property type="protein sequence ID" value="TKK85403.1"/>
    <property type="molecule type" value="Genomic_DNA"/>
</dbReference>
<keyword evidence="4" id="KW-1185">Reference proteome</keyword>
<feature type="domain" description="pPIWI-RE three-gene island" evidence="2">
    <location>
        <begin position="30"/>
        <end position="187"/>
    </location>
</feature>
<dbReference type="AlphaFoldDB" id="A0A4V5V023"/>
<organism evidence="3 4">
    <name type="scientific">Herbidospora galbida</name>
    <dbReference type="NCBI Taxonomy" id="2575442"/>
    <lineage>
        <taxon>Bacteria</taxon>
        <taxon>Bacillati</taxon>
        <taxon>Actinomycetota</taxon>
        <taxon>Actinomycetes</taxon>
        <taxon>Streptosporangiales</taxon>
        <taxon>Streptosporangiaceae</taxon>
        <taxon>Herbidospora</taxon>
    </lineage>
</organism>
<dbReference type="OrthoDB" id="8252072at2"/>
<dbReference type="Proteomes" id="UP000308705">
    <property type="component" value="Unassembled WGS sequence"/>
</dbReference>
<dbReference type="SUPFAM" id="SSF52540">
    <property type="entry name" value="P-loop containing nucleoside triphosphate hydrolases"/>
    <property type="match status" value="1"/>
</dbReference>
<accession>A0A4V5V023</accession>
<feature type="region of interest" description="Disordered" evidence="1">
    <location>
        <begin position="148"/>
        <end position="167"/>
    </location>
</feature>
<proteinExistence type="predicted"/>
<dbReference type="InterPro" id="IPR027417">
    <property type="entry name" value="P-loop_NTPase"/>
</dbReference>
<evidence type="ECO:0000313" key="3">
    <source>
        <dbReference type="EMBL" id="TKK85403.1"/>
    </source>
</evidence>
<comment type="caution">
    <text evidence="3">The sequence shown here is derived from an EMBL/GenBank/DDBJ whole genome shotgun (WGS) entry which is preliminary data.</text>
</comment>
<evidence type="ECO:0000256" key="1">
    <source>
        <dbReference type="SAM" id="MobiDB-lite"/>
    </source>
</evidence>
<feature type="region of interest" description="Disordered" evidence="1">
    <location>
        <begin position="175"/>
        <end position="199"/>
    </location>
</feature>
<name>A0A4V5V023_9ACTN</name>
<gene>
    <name evidence="3" type="ORF">FDA94_26070</name>
</gene>
<sequence length="1171" mass="128668">MRDRESWHKPVSERLRPHWNDSAVVATGLKPPQVCQIELALFLNGLAAPDEPAEGAYTLLSGYPYAHAAGLVTGQAETAIAAGRHLLWTLRRRRTWHDLLDVYQALPERLRAYDVSEPGKPPRALRPTIADTRRETYLEALSHLPAHATHDLRPAPPGRNSFTERRRSTSVTIPADLVVPPRPGHDLAAGRPGDGSPLTPTRTDLADVAAWMDDAERADGVSPPGNWMRRFADLRFALRTKDGADFAESGELPINGLLHLVGMVGAGKSTLMVLLAVWAARRGLRSTLVVGDVAEQLRLVETIRRFTSATPLLGSTTRPLHVQRLHRRLSSQGLDNLLDHDEAAFDDLSTACVVDALRGVEPTDPLRFADAPCATLYPEHAPEAETDDALPDYRPGGPVAQARPRFMRTPHSCPIWRSCPRHRAAMEQVDSLVWVANPASLVQSLVARQLNAERLRQLELACLMSDLVIVDEADAVQMKLDGIFSPSATLVQPGPDSWLDGLQTHKIGELSMQGRLQLTDVEIGRWSSALTTVGTATDRLYQLLISSEALRAWVDVDYFSPWTLQEKFLKEWFGEPLTVSADLPDEAALYETDAGEGPEPSLAADLRGRLTRVFDDYRDDPLGDRAPRSELVGELTSVTKDLLSSMATQHVQSRVETLLRTLVAETQAPADDLTWITASRLRLEFLLLLTALDHRLVQLTHLWPAVEAAMKLDSTGNEMSKRPPQDYAPVVPESPMGNVLGYQFLPDESAKNEDGQFSGTLRFFRCAGVGRELLLLLHRFGADPGAGRPGAHVVLMSGTSWAGASSRAHVLEPVGAVLMPSETSLQAVNRSRFATLFLAGDDGRPMRLSGVDPKVRPLAAAAMARKLGAPGRGGTPSLLERELARADDDSRRRALLLVGSYKEANVVARVLDEFGRWSGRVRVLVADDADLDVALGPGSIRRGDLASFADDPNAEILVAPLMAVERGHNILNAEGRAAFGIAFFLARPHPRPDDLSLAVFAINDWAARFVRDQERDDERKGPATFSELVTKAASLDQAALNFRHEAREEWRRLLTRRYAYSRLPKWEQKVFAWDQLVTLWQVIGRLVRGGVPARVVFVDASFDMRQARAVTSEGQLPPPGRGGLLGDLHAILSPYFSPDPSSRFADPADPALARLLYRPLYGALCALDHHS</sequence>
<evidence type="ECO:0000259" key="2">
    <source>
        <dbReference type="Pfam" id="PF18155"/>
    </source>
</evidence>
<protein>
    <recommendedName>
        <fullName evidence="2">pPIWI-RE three-gene island domain-containing protein</fullName>
    </recommendedName>
</protein>
<evidence type="ECO:0000313" key="4">
    <source>
        <dbReference type="Proteomes" id="UP000308705"/>
    </source>
</evidence>
<dbReference type="InterPro" id="IPR055254">
    <property type="entry name" value="pPIWI_RE_Z"/>
</dbReference>